<feature type="non-terminal residue" evidence="23">
    <location>
        <position position="386"/>
    </location>
</feature>
<evidence type="ECO:0000256" key="3">
    <source>
        <dbReference type="ARBA" id="ARBA00004609"/>
    </source>
</evidence>
<dbReference type="InterPro" id="IPR032675">
    <property type="entry name" value="LRR_dom_sf"/>
</dbReference>
<keyword evidence="16 21" id="KW-1015">Disulfide bond</keyword>
<proteinExistence type="predicted"/>
<comment type="caution">
    <text evidence="23">The sequence shown here is derived from an EMBL/GenBank/DDBJ whole genome shotgun (WGS) entry which is preliminary data.</text>
</comment>
<dbReference type="GO" id="GO:0045087">
    <property type="term" value="P:innate immune response"/>
    <property type="evidence" value="ECO:0007669"/>
    <property type="project" value="UniProtKB-KW"/>
</dbReference>
<dbReference type="GO" id="GO:0006954">
    <property type="term" value="P:inflammatory response"/>
    <property type="evidence" value="ECO:0007669"/>
    <property type="project" value="UniProtKB-KW"/>
</dbReference>
<sequence>VPGLYLLLLLLLPPLLHASEATQPEPCELDDDDVRCFCNFTDPQPDWSSALQCMAAVEVEIRGGGRDLEQFLKYASKDPKEYADMVKALRMRRLTVGAARVPGQLLVSLLRALGYSRLRELTLEDLEVTGILPPLLLEDSGPALSTLCLRNVSWATGGAWLEDLLQRLKPGLKELHIAQALSPGFSCAQLRAFPTLTNLDLSDNPGLGERGLIEALCPNKFPALRDLALRNTGIETPGGVCAALWVAGVQLHSLDLSHNALRSTAQGTPGCVWPRTLNDLNLSFAGLEQVPKGLPPQLNVLDLSCNRLNRAPGQDELPKVSNLRLEGNPFLDPGVLKRLEDPPISAAVSACAGSALTCVWPRTLNDLNLSFAGLEQVPKGLPPQLN</sequence>
<evidence type="ECO:0000256" key="13">
    <source>
        <dbReference type="ARBA" id="ARBA00022859"/>
    </source>
</evidence>
<dbReference type="FunFam" id="3.80.10.10:FF:000244">
    <property type="entry name" value="Monocyte differentiation antigen CD14"/>
    <property type="match status" value="1"/>
</dbReference>
<dbReference type="PANTHER" id="PTHR10630:SF3">
    <property type="entry name" value="MONOCYTE DIFFERENTIATION ANTIGEN CD14"/>
    <property type="match status" value="1"/>
</dbReference>
<evidence type="ECO:0000256" key="5">
    <source>
        <dbReference type="ARBA" id="ARBA00020237"/>
    </source>
</evidence>
<feature type="chain" id="PRO_5035296312" description="Monocyte differentiation antigen CD14" evidence="22">
    <location>
        <begin position="19"/>
        <end position="386"/>
    </location>
</feature>
<keyword evidence="17" id="KW-0325">Glycoprotein</keyword>
<evidence type="ECO:0000256" key="21">
    <source>
        <dbReference type="PIRSR" id="PIRSR002017-1"/>
    </source>
</evidence>
<evidence type="ECO:0000256" key="2">
    <source>
        <dbReference type="ARBA" id="ARBA00004555"/>
    </source>
</evidence>
<evidence type="ECO:0000256" key="4">
    <source>
        <dbReference type="ARBA" id="ARBA00004613"/>
    </source>
</evidence>
<feature type="disulfide bond" evidence="21">
    <location>
        <begin position="27"/>
        <end position="38"/>
    </location>
</feature>
<feature type="disulfide bond" evidence="21">
    <location>
        <begin position="241"/>
        <end position="271"/>
    </location>
</feature>
<evidence type="ECO:0000256" key="7">
    <source>
        <dbReference type="ARBA" id="ARBA00022525"/>
    </source>
</evidence>
<evidence type="ECO:0000256" key="11">
    <source>
        <dbReference type="ARBA" id="ARBA00022729"/>
    </source>
</evidence>
<keyword evidence="12" id="KW-0677">Repeat</keyword>
<keyword evidence="7" id="KW-0964">Secreted</keyword>
<dbReference type="GO" id="GO:0005794">
    <property type="term" value="C:Golgi apparatus"/>
    <property type="evidence" value="ECO:0007669"/>
    <property type="project" value="UniProtKB-SubCell"/>
</dbReference>
<dbReference type="Proteomes" id="UP000700334">
    <property type="component" value="Unassembled WGS sequence"/>
</dbReference>
<feature type="non-terminal residue" evidence="23">
    <location>
        <position position="1"/>
    </location>
</feature>
<dbReference type="GO" id="GO:0009897">
    <property type="term" value="C:external side of plasma membrane"/>
    <property type="evidence" value="ECO:0007669"/>
    <property type="project" value="TreeGrafter"/>
</dbReference>
<organism evidence="23 24">
    <name type="scientific">Galemys pyrenaicus</name>
    <name type="common">Iberian desman</name>
    <name type="synonym">Pyrenean desman</name>
    <dbReference type="NCBI Taxonomy" id="202257"/>
    <lineage>
        <taxon>Eukaryota</taxon>
        <taxon>Metazoa</taxon>
        <taxon>Chordata</taxon>
        <taxon>Craniata</taxon>
        <taxon>Vertebrata</taxon>
        <taxon>Euteleostomi</taxon>
        <taxon>Mammalia</taxon>
        <taxon>Eutheria</taxon>
        <taxon>Laurasiatheria</taxon>
        <taxon>Eulipotyphla</taxon>
        <taxon>Talpidae</taxon>
        <taxon>Galemys</taxon>
    </lineage>
</organism>
<evidence type="ECO:0000313" key="23">
    <source>
        <dbReference type="EMBL" id="KAG8514475.1"/>
    </source>
</evidence>
<name>A0A8J6DNR4_GALPY</name>
<dbReference type="AlphaFoldDB" id="A0A8J6DNR4"/>
<keyword evidence="10" id="KW-0336">GPI-anchor</keyword>
<dbReference type="GO" id="GO:0001819">
    <property type="term" value="P:positive regulation of cytokine production"/>
    <property type="evidence" value="ECO:0007669"/>
    <property type="project" value="TreeGrafter"/>
</dbReference>
<keyword evidence="24" id="KW-1185">Reference proteome</keyword>
<comment type="subcellular location">
    <subcellularLocation>
        <location evidence="3">Cell membrane</location>
        <topology evidence="3">Lipid-anchor</topology>
        <topology evidence="3">GPI-anchor</topology>
    </subcellularLocation>
    <subcellularLocation>
        <location evidence="2">Golgi apparatus</location>
    </subcellularLocation>
    <subcellularLocation>
        <location evidence="1">Membrane raft</location>
    </subcellularLocation>
    <subcellularLocation>
        <location evidence="4">Secreted</location>
    </subcellularLocation>
</comment>
<evidence type="ECO:0000256" key="17">
    <source>
        <dbReference type="ARBA" id="ARBA00023180"/>
    </source>
</evidence>
<dbReference type="Gene3D" id="3.80.10.10">
    <property type="entry name" value="Ribonuclease Inhibitor"/>
    <property type="match status" value="1"/>
</dbReference>
<reference evidence="23" key="1">
    <citation type="journal article" date="2021" name="Evol. Appl.">
        <title>The genome of the Pyrenean desman and the effects of bottlenecks and inbreeding on the genomic landscape of an endangered species.</title>
        <authorList>
            <person name="Escoda L."/>
            <person name="Castresana J."/>
        </authorList>
    </citation>
    <scope>NUCLEOTIDE SEQUENCE</scope>
    <source>
        <strain evidence="23">IBE-C5619</strain>
    </source>
</reference>
<keyword evidence="6" id="KW-1003">Cell membrane</keyword>
<dbReference type="PIRSF" id="PIRSF002017">
    <property type="entry name" value="CD14"/>
    <property type="match status" value="1"/>
</dbReference>
<keyword evidence="9" id="KW-0433">Leucine-rich repeat</keyword>
<evidence type="ECO:0000256" key="6">
    <source>
        <dbReference type="ARBA" id="ARBA00022475"/>
    </source>
</evidence>
<dbReference type="GO" id="GO:0005576">
    <property type="term" value="C:extracellular region"/>
    <property type="evidence" value="ECO:0007669"/>
    <property type="project" value="UniProtKB-SubCell"/>
</dbReference>
<evidence type="ECO:0000313" key="24">
    <source>
        <dbReference type="Proteomes" id="UP000700334"/>
    </source>
</evidence>
<dbReference type="InterPro" id="IPR016337">
    <property type="entry name" value="Monocyte_diff_Ag_CD14"/>
</dbReference>
<gene>
    <name evidence="23" type="ORF">J0S82_001771</name>
</gene>
<dbReference type="GO" id="GO:0034142">
    <property type="term" value="P:toll-like receptor 4 signaling pathway"/>
    <property type="evidence" value="ECO:0007669"/>
    <property type="project" value="TreeGrafter"/>
</dbReference>
<accession>A0A8J6DNR4</accession>
<keyword evidence="19" id="KW-0449">Lipoprotein</keyword>
<evidence type="ECO:0000256" key="10">
    <source>
        <dbReference type="ARBA" id="ARBA00022622"/>
    </source>
</evidence>
<dbReference type="GO" id="GO:0071222">
    <property type="term" value="P:cellular response to lipopolysaccharide"/>
    <property type="evidence" value="ECO:0007669"/>
    <property type="project" value="TreeGrafter"/>
</dbReference>
<evidence type="ECO:0000256" key="9">
    <source>
        <dbReference type="ARBA" id="ARBA00022614"/>
    </source>
</evidence>
<dbReference type="EMBL" id="JAGFMF010011742">
    <property type="protein sequence ID" value="KAG8514475.1"/>
    <property type="molecule type" value="Genomic_DNA"/>
</dbReference>
<dbReference type="GO" id="GO:0046696">
    <property type="term" value="C:lipopolysaccharide receptor complex"/>
    <property type="evidence" value="ECO:0007669"/>
    <property type="project" value="TreeGrafter"/>
</dbReference>
<evidence type="ECO:0000256" key="19">
    <source>
        <dbReference type="ARBA" id="ARBA00023288"/>
    </source>
</evidence>
<evidence type="ECO:0000256" key="8">
    <source>
        <dbReference type="ARBA" id="ARBA00022588"/>
    </source>
</evidence>
<evidence type="ECO:0000256" key="20">
    <source>
        <dbReference type="ARBA" id="ARBA00031013"/>
    </source>
</evidence>
<keyword evidence="8" id="KW-0399">Innate immunity</keyword>
<keyword evidence="13" id="KW-0391">Immunity</keyword>
<evidence type="ECO:0000256" key="14">
    <source>
        <dbReference type="ARBA" id="ARBA00023034"/>
    </source>
</evidence>
<evidence type="ECO:0000256" key="18">
    <source>
        <dbReference type="ARBA" id="ARBA00023198"/>
    </source>
</evidence>
<evidence type="ECO:0000256" key="1">
    <source>
        <dbReference type="ARBA" id="ARBA00004285"/>
    </source>
</evidence>
<dbReference type="InterPro" id="IPR001611">
    <property type="entry name" value="Leu-rich_rpt"/>
</dbReference>
<dbReference type="SUPFAM" id="SSF52047">
    <property type="entry name" value="RNI-like"/>
    <property type="match status" value="1"/>
</dbReference>
<keyword evidence="18" id="KW-0395">Inflammatory response</keyword>
<evidence type="ECO:0000256" key="22">
    <source>
        <dbReference type="SAM" id="SignalP"/>
    </source>
</evidence>
<dbReference type="GO" id="GO:0045121">
    <property type="term" value="C:membrane raft"/>
    <property type="evidence" value="ECO:0007669"/>
    <property type="project" value="UniProtKB-SubCell"/>
</dbReference>
<evidence type="ECO:0000256" key="16">
    <source>
        <dbReference type="ARBA" id="ARBA00023157"/>
    </source>
</evidence>
<keyword evidence="11 22" id="KW-0732">Signal</keyword>
<dbReference type="PROSITE" id="PS51450">
    <property type="entry name" value="LRR"/>
    <property type="match status" value="1"/>
</dbReference>
<dbReference type="GO" id="GO:0001530">
    <property type="term" value="F:lipopolysaccharide binding"/>
    <property type="evidence" value="ECO:0007669"/>
    <property type="project" value="TreeGrafter"/>
</dbReference>
<dbReference type="PANTHER" id="PTHR10630">
    <property type="entry name" value="MONOCYTE DIFFERENTIATION ANTIGEN CD14"/>
    <property type="match status" value="1"/>
</dbReference>
<evidence type="ECO:0000256" key="12">
    <source>
        <dbReference type="ARBA" id="ARBA00022737"/>
    </source>
</evidence>
<feature type="disulfide bond" evidence="21">
    <location>
        <begin position="187"/>
        <end position="217"/>
    </location>
</feature>
<keyword evidence="15" id="KW-0472">Membrane</keyword>
<evidence type="ECO:0000256" key="15">
    <source>
        <dbReference type="ARBA" id="ARBA00023136"/>
    </source>
</evidence>
<dbReference type="OrthoDB" id="676979at2759"/>
<feature type="signal peptide" evidence="22">
    <location>
        <begin position="1"/>
        <end position="18"/>
    </location>
</feature>
<feature type="disulfide bond" evidence="21">
    <location>
        <begin position="36"/>
        <end position="53"/>
    </location>
</feature>
<protein>
    <recommendedName>
        <fullName evidence="5">Monocyte differentiation antigen CD14</fullName>
    </recommendedName>
    <alternativeName>
        <fullName evidence="20">Myeloid cell-specific leucine-rich glycoprotein</fullName>
    </alternativeName>
</protein>
<keyword evidence="14" id="KW-0333">Golgi apparatus</keyword>